<accession>A0AAV3RH46</accession>
<gene>
    <name evidence="2" type="ORF">LIER_27712</name>
</gene>
<dbReference type="EMBL" id="BAABME010009008">
    <property type="protein sequence ID" value="GAA0174288.1"/>
    <property type="molecule type" value="Genomic_DNA"/>
</dbReference>
<evidence type="ECO:0000313" key="3">
    <source>
        <dbReference type="Proteomes" id="UP001454036"/>
    </source>
</evidence>
<evidence type="ECO:0000313" key="2">
    <source>
        <dbReference type="EMBL" id="GAA0174288.1"/>
    </source>
</evidence>
<protein>
    <submittedName>
        <fullName evidence="2">Uncharacterized protein</fullName>
    </submittedName>
</protein>
<comment type="caution">
    <text evidence="2">The sequence shown here is derived from an EMBL/GenBank/DDBJ whole genome shotgun (WGS) entry which is preliminary data.</text>
</comment>
<name>A0AAV3RH46_LITER</name>
<reference evidence="2 3" key="1">
    <citation type="submission" date="2024-01" db="EMBL/GenBank/DDBJ databases">
        <title>The complete chloroplast genome sequence of Lithospermum erythrorhizon: insights into the phylogenetic relationship among Boraginaceae species and the maternal lineages of purple gromwells.</title>
        <authorList>
            <person name="Okada T."/>
            <person name="Watanabe K."/>
        </authorList>
    </citation>
    <scope>NUCLEOTIDE SEQUENCE [LARGE SCALE GENOMIC DNA]</scope>
</reference>
<dbReference type="Proteomes" id="UP001454036">
    <property type="component" value="Unassembled WGS sequence"/>
</dbReference>
<feature type="compositionally biased region" description="Acidic residues" evidence="1">
    <location>
        <begin position="118"/>
        <end position="132"/>
    </location>
</feature>
<feature type="region of interest" description="Disordered" evidence="1">
    <location>
        <begin position="25"/>
        <end position="155"/>
    </location>
</feature>
<feature type="compositionally biased region" description="Basic residues" evidence="1">
    <location>
        <begin position="98"/>
        <end position="111"/>
    </location>
</feature>
<proteinExistence type="predicted"/>
<keyword evidence="3" id="KW-1185">Reference proteome</keyword>
<feature type="compositionally biased region" description="Basic residues" evidence="1">
    <location>
        <begin position="66"/>
        <end position="76"/>
    </location>
</feature>
<evidence type="ECO:0000256" key="1">
    <source>
        <dbReference type="SAM" id="MobiDB-lite"/>
    </source>
</evidence>
<dbReference type="AlphaFoldDB" id="A0AAV3RH46"/>
<organism evidence="2 3">
    <name type="scientific">Lithospermum erythrorhizon</name>
    <name type="common">Purple gromwell</name>
    <name type="synonym">Lithospermum officinale var. erythrorhizon</name>
    <dbReference type="NCBI Taxonomy" id="34254"/>
    <lineage>
        <taxon>Eukaryota</taxon>
        <taxon>Viridiplantae</taxon>
        <taxon>Streptophyta</taxon>
        <taxon>Embryophyta</taxon>
        <taxon>Tracheophyta</taxon>
        <taxon>Spermatophyta</taxon>
        <taxon>Magnoliopsida</taxon>
        <taxon>eudicotyledons</taxon>
        <taxon>Gunneridae</taxon>
        <taxon>Pentapetalae</taxon>
        <taxon>asterids</taxon>
        <taxon>lamiids</taxon>
        <taxon>Boraginales</taxon>
        <taxon>Boraginaceae</taxon>
        <taxon>Boraginoideae</taxon>
        <taxon>Lithospermeae</taxon>
        <taxon>Lithospermum</taxon>
    </lineage>
</organism>
<sequence>MDANIPSVVDTELVIAKVADEGVTPSVTDTDAETVGHMERPTIGQGIDDTVDADIQEVIPDDFGQKKKSKKRKHKKSADVGESSLPKKKLSKEEGAAKKARKVERRARRVVQKAADVEAAEDDVPEEAEESIPEQVRPSVVQPAIDDEWLLEHEP</sequence>